<dbReference type="SUPFAM" id="SSF141571">
    <property type="entry name" value="Pentapeptide repeat-like"/>
    <property type="match status" value="1"/>
</dbReference>
<feature type="transmembrane region" description="Helical" evidence="1">
    <location>
        <begin position="655"/>
        <end position="679"/>
    </location>
</feature>
<dbReference type="STRING" id="660517.SAMN04487946_101319"/>
<feature type="transmembrane region" description="Helical" evidence="1">
    <location>
        <begin position="600"/>
        <end position="618"/>
    </location>
</feature>
<dbReference type="InterPro" id="IPR051082">
    <property type="entry name" value="Pentapeptide-BTB/POZ_domain"/>
</dbReference>
<keyword evidence="1" id="KW-1133">Transmembrane helix</keyword>
<proteinExistence type="predicted"/>
<reference evidence="3" key="1">
    <citation type="submission" date="2016-10" db="EMBL/GenBank/DDBJ databases">
        <authorList>
            <person name="Varghese N."/>
            <person name="Submissions S."/>
        </authorList>
    </citation>
    <scope>NUCLEOTIDE SEQUENCE [LARGE SCALE GENOMIC DNA]</scope>
    <source>
        <strain evidence="3">CGMCC 1.10118</strain>
    </source>
</reference>
<gene>
    <name evidence="2" type="ORF">SAMN04487946_101319</name>
</gene>
<dbReference type="AlphaFoldDB" id="A0A1H3D3Q5"/>
<evidence type="ECO:0000256" key="1">
    <source>
        <dbReference type="SAM" id="Phobius"/>
    </source>
</evidence>
<keyword evidence="1" id="KW-0812">Transmembrane</keyword>
<keyword evidence="1" id="KW-0472">Membrane</keyword>
<dbReference type="PANTHER" id="PTHR14136">
    <property type="entry name" value="BTB_POZ DOMAIN-CONTAINING PROTEIN KCTD9"/>
    <property type="match status" value="1"/>
</dbReference>
<dbReference type="PANTHER" id="PTHR14136:SF17">
    <property type="entry name" value="BTB_POZ DOMAIN-CONTAINING PROTEIN KCTD9"/>
    <property type="match status" value="1"/>
</dbReference>
<dbReference type="Gene3D" id="2.160.20.80">
    <property type="entry name" value="E3 ubiquitin-protein ligase SopA"/>
    <property type="match status" value="1"/>
</dbReference>
<dbReference type="RefSeq" id="WP_175454529.1">
    <property type="nucleotide sequence ID" value="NZ_FNPB01000001.1"/>
</dbReference>
<protein>
    <submittedName>
        <fullName evidence="2">Uncharacterized protein YjbI, contains pentapeptide repeats</fullName>
    </submittedName>
</protein>
<dbReference type="EMBL" id="FNPB01000001">
    <property type="protein sequence ID" value="SDX60394.1"/>
    <property type="molecule type" value="Genomic_DNA"/>
</dbReference>
<name>A0A1H3D3Q5_9EURY</name>
<evidence type="ECO:0000313" key="3">
    <source>
        <dbReference type="Proteomes" id="UP000199170"/>
    </source>
</evidence>
<organism evidence="2 3">
    <name type="scientific">Halobellus clavatus</name>
    <dbReference type="NCBI Taxonomy" id="660517"/>
    <lineage>
        <taxon>Archaea</taxon>
        <taxon>Methanobacteriati</taxon>
        <taxon>Methanobacteriota</taxon>
        <taxon>Stenosarchaea group</taxon>
        <taxon>Halobacteria</taxon>
        <taxon>Halobacteriales</taxon>
        <taxon>Haloferacaceae</taxon>
        <taxon>Halobellus</taxon>
    </lineage>
</organism>
<dbReference type="Proteomes" id="UP000199170">
    <property type="component" value="Unassembled WGS sequence"/>
</dbReference>
<keyword evidence="3" id="KW-1185">Reference proteome</keyword>
<evidence type="ECO:0000313" key="2">
    <source>
        <dbReference type="EMBL" id="SDX60394.1"/>
    </source>
</evidence>
<dbReference type="OrthoDB" id="199127at2157"/>
<sequence length="685" mass="77068">MRPPEDVAAYFERGPGCTYTKHVAEIPTGQREETMSEQVGGIVPDEEEYWHCPHAQYADHDTCVFHTDPDERPADLDLGEYFASLVTMDLSGADRDRRRKLKQFIGAEFGEMDLNFEHLNTSDNLILDLRCCDAAALHLESVEFTNPVDIRGSNITRLNATESDWHQLYAQELTADLVEFDQANLQRAYFQDTEIRRIRFYWTDIDYVNYHRCDIKWANFLYAQLGESGFFNSEFHVATFINADIEGGYFNDASFSYLAFRGVDGRVAHFAGVSADAATFEGVTVDKLTIKRDSEGAAFDWSVFDEAEIDTLHVSESDLGIASFVGAEFGSFVLRDVSFHYIVDLADTVVREEAVVEPADDVGVGYLSHRDATIASGEYIQPQEGDVIYDFTDAVVGDVDLHGDFEESLLTYIRFYRTEFDGFKFGKLAEVSFDDLKYTIHTVMDEYTRDIQLATRLNDIALDLHPVFGDADPLGSSGKYNTVDFAFIEERGIERHTRQRALERAEAQVDSAGGDETALPTNLSALETTYLRAKNGASNVGDSVTAGRFFEKERTFRRKRHWDNMIRAESLTAKFYRGTQWVRNWLFAVSAGYGERPLRVFGFSIGMVLLFTLAYAGSGESLAGVENPSILAYFLFSFQSFIAFVVGSPSGTDALIIRLLSAFEGFVGAFIVGLFVFVLTRQVHR</sequence>
<accession>A0A1H3D3Q5</accession>
<feature type="transmembrane region" description="Helical" evidence="1">
    <location>
        <begin position="630"/>
        <end position="649"/>
    </location>
</feature>